<comment type="caution">
    <text evidence="8">The sequence shown here is derived from an EMBL/GenBank/DDBJ whole genome shotgun (WGS) entry which is preliminary data.</text>
</comment>
<sequence length="125" mass="13075">MLKSVAELAGRILIAGLFLLSGVGKITAYTATAGYMASMGVPGGMLPLVIAIEVLGSLAIMLGWNTRIVSFLMAGFTLMTGVLFHSNFADQMQMIMFMKNVSIAGAFLLLTVNGAGPLSLDGKSR</sequence>
<keyword evidence="6 7" id="KW-0472">Membrane</keyword>
<evidence type="ECO:0000256" key="3">
    <source>
        <dbReference type="ARBA" id="ARBA00022475"/>
    </source>
</evidence>
<reference evidence="8 9" key="1">
    <citation type="submission" date="2019-02" db="EMBL/GenBank/DDBJ databases">
        <title>Dyella amyloliquefaciens sp. nov., isolated from forest soil.</title>
        <authorList>
            <person name="Gao Z.-H."/>
            <person name="Qiu L.-H."/>
        </authorList>
    </citation>
    <scope>NUCLEOTIDE SEQUENCE [LARGE SCALE GENOMIC DNA]</scope>
    <source>
        <strain evidence="8 9">KACC 12747</strain>
    </source>
</reference>
<feature type="transmembrane region" description="Helical" evidence="7">
    <location>
        <begin position="101"/>
        <end position="120"/>
    </location>
</feature>
<dbReference type="EMBL" id="SJTG01000002">
    <property type="protein sequence ID" value="TCI11362.1"/>
    <property type="molecule type" value="Genomic_DNA"/>
</dbReference>
<dbReference type="PANTHER" id="PTHR33452:SF1">
    <property type="entry name" value="INNER MEMBRANE PROTEIN YPHA-RELATED"/>
    <property type="match status" value="1"/>
</dbReference>
<comment type="similarity">
    <text evidence="2">Belongs to the DoxX family.</text>
</comment>
<evidence type="ECO:0000256" key="7">
    <source>
        <dbReference type="SAM" id="Phobius"/>
    </source>
</evidence>
<keyword evidence="9" id="KW-1185">Reference proteome</keyword>
<evidence type="ECO:0000256" key="6">
    <source>
        <dbReference type="ARBA" id="ARBA00023136"/>
    </source>
</evidence>
<evidence type="ECO:0000256" key="4">
    <source>
        <dbReference type="ARBA" id="ARBA00022692"/>
    </source>
</evidence>
<comment type="subcellular location">
    <subcellularLocation>
        <location evidence="1">Cell membrane</location>
        <topology evidence="1">Multi-pass membrane protein</topology>
    </subcellularLocation>
</comment>
<dbReference type="InterPro" id="IPR051907">
    <property type="entry name" value="DoxX-like_oxidoreductase"/>
</dbReference>
<gene>
    <name evidence="8" type="ORF">EZM97_14280</name>
</gene>
<feature type="transmembrane region" description="Helical" evidence="7">
    <location>
        <begin position="44"/>
        <end position="64"/>
    </location>
</feature>
<accession>A0A4R0YXH1</accession>
<keyword evidence="5 7" id="KW-1133">Transmembrane helix</keyword>
<name>A0A4R0YXH1_9GAMM</name>
<dbReference type="PANTHER" id="PTHR33452">
    <property type="entry name" value="OXIDOREDUCTASE CATD-RELATED"/>
    <property type="match status" value="1"/>
</dbReference>
<keyword evidence="3" id="KW-1003">Cell membrane</keyword>
<organism evidence="8 9">
    <name type="scientific">Dyella soli</name>
    <dbReference type="NCBI Taxonomy" id="522319"/>
    <lineage>
        <taxon>Bacteria</taxon>
        <taxon>Pseudomonadati</taxon>
        <taxon>Pseudomonadota</taxon>
        <taxon>Gammaproteobacteria</taxon>
        <taxon>Lysobacterales</taxon>
        <taxon>Rhodanobacteraceae</taxon>
        <taxon>Dyella</taxon>
    </lineage>
</organism>
<evidence type="ECO:0000256" key="5">
    <source>
        <dbReference type="ARBA" id="ARBA00022989"/>
    </source>
</evidence>
<feature type="transmembrane region" description="Helical" evidence="7">
    <location>
        <begin position="71"/>
        <end position="89"/>
    </location>
</feature>
<keyword evidence="4 7" id="KW-0812">Transmembrane</keyword>
<evidence type="ECO:0000313" key="9">
    <source>
        <dbReference type="Proteomes" id="UP000291822"/>
    </source>
</evidence>
<dbReference type="Proteomes" id="UP000291822">
    <property type="component" value="Unassembled WGS sequence"/>
</dbReference>
<dbReference type="AlphaFoldDB" id="A0A4R0YXH1"/>
<evidence type="ECO:0000256" key="2">
    <source>
        <dbReference type="ARBA" id="ARBA00006679"/>
    </source>
</evidence>
<protein>
    <submittedName>
        <fullName evidence="8">DoxX family protein</fullName>
    </submittedName>
</protein>
<dbReference type="InterPro" id="IPR032808">
    <property type="entry name" value="DoxX"/>
</dbReference>
<evidence type="ECO:0000313" key="8">
    <source>
        <dbReference type="EMBL" id="TCI11362.1"/>
    </source>
</evidence>
<proteinExistence type="inferred from homology"/>
<evidence type="ECO:0000256" key="1">
    <source>
        <dbReference type="ARBA" id="ARBA00004651"/>
    </source>
</evidence>
<dbReference type="Pfam" id="PF07681">
    <property type="entry name" value="DoxX"/>
    <property type="match status" value="1"/>
</dbReference>
<dbReference type="GO" id="GO:0005886">
    <property type="term" value="C:plasma membrane"/>
    <property type="evidence" value="ECO:0007669"/>
    <property type="project" value="UniProtKB-SubCell"/>
</dbReference>